<sequence>MAPPTLLAPKQWQQGAFMKMITFRLSEEEDNQKKPVGSKATLIIEALISSNTCKVLLPTSFVWKPFELTVARFLLDCCRRVGQAMKLREFGLVIDMEVKLAFRSYVVIVVEIASSQHKRPARKVSPGQLPTNANLRTNVDEDSESETPLTDKISSFNHEHISDDDADLIIATEDTNEKDLNSLTLLNEIQPLSMDADDGEQLSSIHHQDLIGMIRNAEKNILLLNQARVSALEDLEMILNEKQTLQGEINILEMKLAETDARVKVAAQQKIHVELMEDQLEKLRSELSTRGGTGAGKQDVHEVVPLLHNNSVHSLHEELSSLRKENMSLKDDLEALKAEFGDVKGTDDRVLILEEERSSLESALKGLELKLAVSQEDVSKLSTLKFECKNLWEKVEHLQALLDKATEQADQAISVLQQNQELRKKVDRLEGSLEEANVYKSSSEKLQQYNELMQQKIKLLEERLQRSDEEIHSCVELYQESVKEFQETLNSLKEESKRRAVDEPVDHMPWDFWSRLLLMIDGWFLEKKISTNDAKLLREMVWKRDGSICDAYMACKDKNEHEAIATFLRLTSSSTRAGLHVIHIAAEMAPVAKVGGLGDVVTGLGKALQKRGHLVEIVLPKYDCMQYECICDLRALDVVVESYFDGRLFKNKVWVGTVEGLPVYFIEPHHPGNFFWRGEVYGEHDDFKRFSFFSRAALELLFQAGKKPDIIHCHDWQTAFVAPLYWDLYAPKGLNSARICFTCHNFEYQGSAPASELASCGLDVHQLNRPDRMQDNSAHDRINPVKGAIVFSNIVTTVSPTYAQEVRTAEQGRGLHVTLNSHAKKFIGILNGIDTDVWNPAADTSLKVQYSANDLQGKAENKEAIRRHLGLSSADVRQPLVGCITRLVPQKGVHLIRHAIYRTMELGGQFVLLGSSPVPHIQVILYYHGFDGRPKNSPKRALMAHGFRGRDREESDLGGGEEGLPTNFFFYIKERGRGTRVWTTRGMEKRESFRERRGKLKHKMKNGEGIEEPSISATLLKLHFLPNPIPTPSLGLHQELAQHPTVAQKREFEEIANHFQSHKHVRLILKYDESLSHLIFAASDMFIIPSIFEPCGLTQHVCIKEKEKKGR</sequence>
<dbReference type="Gene3D" id="3.40.50.2000">
    <property type="entry name" value="Glycogen Phosphorylase B"/>
    <property type="match status" value="2"/>
</dbReference>
<evidence type="ECO:0000256" key="3">
    <source>
        <dbReference type="ARBA" id="ARBA00010281"/>
    </source>
</evidence>
<comment type="catalytic activity">
    <reaction evidence="1">
        <text>[(1-&gt;4)-alpha-D-glucosyl](n) + ADP-alpha-D-glucose = [(1-&gt;4)-alpha-D-glucosyl](n+1) + ADP + H(+)</text>
        <dbReference type="Rhea" id="RHEA:18189"/>
        <dbReference type="Rhea" id="RHEA-COMP:9584"/>
        <dbReference type="Rhea" id="RHEA-COMP:9587"/>
        <dbReference type="ChEBI" id="CHEBI:15378"/>
        <dbReference type="ChEBI" id="CHEBI:15444"/>
        <dbReference type="ChEBI" id="CHEBI:57498"/>
        <dbReference type="ChEBI" id="CHEBI:456216"/>
        <dbReference type="EC" id="2.4.1.21"/>
    </reaction>
</comment>
<comment type="caution">
    <text evidence="12">The sequence shown here is derived from an EMBL/GenBank/DDBJ whole genome shotgun (WGS) entry which is preliminary data.</text>
</comment>
<evidence type="ECO:0000313" key="13">
    <source>
        <dbReference type="Proteomes" id="UP000593564"/>
    </source>
</evidence>
<evidence type="ECO:0000256" key="8">
    <source>
        <dbReference type="ARBA" id="ARBA00022946"/>
    </source>
</evidence>
<dbReference type="Pfam" id="PF08323">
    <property type="entry name" value="Glyco_transf_5"/>
    <property type="match status" value="1"/>
</dbReference>
<dbReference type="CDD" id="cd03791">
    <property type="entry name" value="GT5_Glycogen_synthase_DULL1-like"/>
    <property type="match status" value="1"/>
</dbReference>
<evidence type="ECO:0000256" key="1">
    <source>
        <dbReference type="ARBA" id="ARBA00001478"/>
    </source>
</evidence>
<dbReference type="FunFam" id="3.40.50.2000:FF:000260">
    <property type="entry name" value="Starch synthase, chloroplastic/amyloplastic"/>
    <property type="match status" value="1"/>
</dbReference>
<protein>
    <recommendedName>
        <fullName evidence="4">starch synthase</fullName>
        <ecNumber evidence="4">2.4.1.21</ecNumber>
    </recommendedName>
</protein>
<dbReference type="InterPro" id="IPR013534">
    <property type="entry name" value="Starch_synth_cat_dom"/>
</dbReference>
<evidence type="ECO:0000256" key="10">
    <source>
        <dbReference type="SAM" id="MobiDB-lite"/>
    </source>
</evidence>
<reference evidence="13" key="1">
    <citation type="journal article" date="2020" name="Nat. Commun.">
        <title>Genome assembly of wild tea tree DASZ reveals pedigree and selection history of tea varieties.</title>
        <authorList>
            <person name="Zhang W."/>
            <person name="Zhang Y."/>
            <person name="Qiu H."/>
            <person name="Guo Y."/>
            <person name="Wan H."/>
            <person name="Zhang X."/>
            <person name="Scossa F."/>
            <person name="Alseekh S."/>
            <person name="Zhang Q."/>
            <person name="Wang P."/>
            <person name="Xu L."/>
            <person name="Schmidt M.H."/>
            <person name="Jia X."/>
            <person name="Li D."/>
            <person name="Zhu A."/>
            <person name="Guo F."/>
            <person name="Chen W."/>
            <person name="Ni D."/>
            <person name="Usadel B."/>
            <person name="Fernie A.R."/>
            <person name="Wen W."/>
        </authorList>
    </citation>
    <scope>NUCLEOTIDE SEQUENCE [LARGE SCALE GENOMIC DNA]</scope>
    <source>
        <strain evidence="13">cv. G240</strain>
    </source>
</reference>
<feature type="coiled-coil region" evidence="9">
    <location>
        <begin position="312"/>
        <end position="495"/>
    </location>
</feature>
<keyword evidence="13" id="KW-1185">Reference proteome</keyword>
<evidence type="ECO:0000313" key="12">
    <source>
        <dbReference type="EMBL" id="KAF5944004.1"/>
    </source>
</evidence>
<keyword evidence="7" id="KW-0750">Starch biosynthesis</keyword>
<dbReference type="GO" id="GO:0004373">
    <property type="term" value="F:alpha-1,4-glucan glucosyltransferase (UDP-glucose donor) activity"/>
    <property type="evidence" value="ECO:0007669"/>
    <property type="project" value="InterPro"/>
</dbReference>
<evidence type="ECO:0000256" key="2">
    <source>
        <dbReference type="ARBA" id="ARBA00004727"/>
    </source>
</evidence>
<evidence type="ECO:0000256" key="7">
    <source>
        <dbReference type="ARBA" id="ARBA00022922"/>
    </source>
</evidence>
<gene>
    <name evidence="12" type="ORF">HYC85_018081</name>
</gene>
<reference evidence="12 13" key="2">
    <citation type="submission" date="2020-07" db="EMBL/GenBank/DDBJ databases">
        <title>Genome assembly of wild tea tree DASZ reveals pedigree and selection history of tea varieties.</title>
        <authorList>
            <person name="Zhang W."/>
        </authorList>
    </citation>
    <scope>NUCLEOTIDE SEQUENCE [LARGE SCALE GENOMIC DNA]</scope>
    <source>
        <strain evidence="13">cv. G240</strain>
        <tissue evidence="12">Leaf</tissue>
    </source>
</reference>
<keyword evidence="6" id="KW-0808">Transferase</keyword>
<dbReference type="EC" id="2.4.1.21" evidence="4"/>
<evidence type="ECO:0000256" key="6">
    <source>
        <dbReference type="ARBA" id="ARBA00022679"/>
    </source>
</evidence>
<feature type="domain" description="Starch synthase catalytic" evidence="11">
    <location>
        <begin position="580"/>
        <end position="820"/>
    </location>
</feature>
<dbReference type="SUPFAM" id="SSF53756">
    <property type="entry name" value="UDP-Glycosyltransferase/glycogen phosphorylase"/>
    <property type="match status" value="2"/>
</dbReference>
<feature type="coiled-coil region" evidence="9">
    <location>
        <begin position="235"/>
        <end position="286"/>
    </location>
</feature>
<keyword evidence="9" id="KW-0175">Coiled coil</keyword>
<dbReference type="EMBL" id="JACBKZ010000008">
    <property type="protein sequence ID" value="KAF5944004.1"/>
    <property type="molecule type" value="Genomic_DNA"/>
</dbReference>
<keyword evidence="5" id="KW-0328">Glycosyltransferase</keyword>
<name>A0A7J7GWZ5_CAMSI</name>
<evidence type="ECO:0000259" key="11">
    <source>
        <dbReference type="Pfam" id="PF08323"/>
    </source>
</evidence>
<feature type="region of interest" description="Disordered" evidence="10">
    <location>
        <begin position="120"/>
        <end position="149"/>
    </location>
</feature>
<organism evidence="12 13">
    <name type="scientific">Camellia sinensis</name>
    <name type="common">Tea plant</name>
    <name type="synonym">Thea sinensis</name>
    <dbReference type="NCBI Taxonomy" id="4442"/>
    <lineage>
        <taxon>Eukaryota</taxon>
        <taxon>Viridiplantae</taxon>
        <taxon>Streptophyta</taxon>
        <taxon>Embryophyta</taxon>
        <taxon>Tracheophyta</taxon>
        <taxon>Spermatophyta</taxon>
        <taxon>Magnoliopsida</taxon>
        <taxon>eudicotyledons</taxon>
        <taxon>Gunneridae</taxon>
        <taxon>Pentapetalae</taxon>
        <taxon>asterids</taxon>
        <taxon>Ericales</taxon>
        <taxon>Theaceae</taxon>
        <taxon>Camellia</taxon>
    </lineage>
</organism>
<dbReference type="InterPro" id="IPR011835">
    <property type="entry name" value="GS/SS"/>
</dbReference>
<comment type="pathway">
    <text evidence="2">Glycan biosynthesis; starch biosynthesis.</text>
</comment>
<dbReference type="PANTHER" id="PTHR46083">
    <property type="match status" value="1"/>
</dbReference>
<dbReference type="GO" id="GO:0009011">
    <property type="term" value="F:alpha-1,4-glucan glucosyltransferase (ADP-glucose donor) activity"/>
    <property type="evidence" value="ECO:0007669"/>
    <property type="project" value="UniProtKB-EC"/>
</dbReference>
<keyword evidence="8" id="KW-0809">Transit peptide</keyword>
<evidence type="ECO:0000256" key="5">
    <source>
        <dbReference type="ARBA" id="ARBA00022676"/>
    </source>
</evidence>
<dbReference type="PANTHER" id="PTHR46083:SF2">
    <property type="entry name" value="STARCH SYNTHASE 4, CHLOROPLASTIC_AMYLOPLASTIC-RELATED"/>
    <property type="match status" value="1"/>
</dbReference>
<proteinExistence type="inferred from homology"/>
<dbReference type="GO" id="GO:0019252">
    <property type="term" value="P:starch biosynthetic process"/>
    <property type="evidence" value="ECO:0007669"/>
    <property type="project" value="UniProtKB-UniPathway"/>
</dbReference>
<evidence type="ECO:0000256" key="9">
    <source>
        <dbReference type="SAM" id="Coils"/>
    </source>
</evidence>
<dbReference type="UniPathway" id="UPA00152"/>
<accession>A0A7J7GWZ5</accession>
<comment type="similarity">
    <text evidence="3">Belongs to the glycosyltransferase 1 family. Bacterial/plant glycogen synthase subfamily.</text>
</comment>
<feature type="compositionally biased region" description="Polar residues" evidence="10">
    <location>
        <begin position="128"/>
        <end position="137"/>
    </location>
</feature>
<evidence type="ECO:0000256" key="4">
    <source>
        <dbReference type="ARBA" id="ARBA00012588"/>
    </source>
</evidence>
<dbReference type="NCBIfam" id="TIGR02095">
    <property type="entry name" value="glgA"/>
    <property type="match status" value="1"/>
</dbReference>
<dbReference type="AlphaFoldDB" id="A0A7J7GWZ5"/>
<dbReference type="Proteomes" id="UP000593564">
    <property type="component" value="Unassembled WGS sequence"/>
</dbReference>